<accession>A0ACD1FI21</accession>
<sequence>MMARFRRPTPSNAAASRAIQQQVLRRIAELSATVTEQLEAAADPAVDVETRRGHLVAARQAERSIDDAVIELAAACILGGMSAADVARRSGVSTATLTRRMPPYLRALRGHHVVPDPDAPYGWRPTATVSRGLDQGFCVASEPCALNRSLSRSGSQSSSREWIDEPIA</sequence>
<protein>
    <submittedName>
        <fullName evidence="1">Uncharacterized protein</fullName>
    </submittedName>
</protein>
<evidence type="ECO:0000313" key="1">
    <source>
        <dbReference type="EMBL" id="QZH66714.1"/>
    </source>
</evidence>
<evidence type="ECO:0000313" key="2">
    <source>
        <dbReference type="Proteomes" id="UP000825598"/>
    </source>
</evidence>
<proteinExistence type="predicted"/>
<name>A0ACD1FI21_MYCFR</name>
<dbReference type="EMBL" id="CP081673">
    <property type="protein sequence ID" value="QZH66714.1"/>
    <property type="molecule type" value="Genomic_DNA"/>
</dbReference>
<organism evidence="1 2">
    <name type="scientific">Mycolicibacterium farcinogenes</name>
    <name type="common">Mycobacterium farcinogenes</name>
    <dbReference type="NCBI Taxonomy" id="1802"/>
    <lineage>
        <taxon>Bacteria</taxon>
        <taxon>Bacillati</taxon>
        <taxon>Actinomycetota</taxon>
        <taxon>Actinomycetes</taxon>
        <taxon>Mycobacteriales</taxon>
        <taxon>Mycobacteriaceae</taxon>
        <taxon>Mycolicibacterium</taxon>
    </lineage>
</organism>
<reference evidence="1" key="1">
    <citation type="submission" date="2021-07" db="EMBL/GenBank/DDBJ databases">
        <title>Complete Genome Sequences of Mycobacterium farcinogenes Isolated from Clinical Specimens from Patients in Thailand.</title>
        <authorList>
            <person name="Sodsai P."/>
        </authorList>
    </citation>
    <scope>NUCLEOTIDE SEQUENCE</scope>
    <source>
        <strain evidence="1">BKK/CU-MFGFA-001</strain>
    </source>
</reference>
<gene>
    <name evidence="1" type="ORF">K6L26_03205</name>
</gene>
<keyword evidence="2" id="KW-1185">Reference proteome</keyword>
<dbReference type="Proteomes" id="UP000825598">
    <property type="component" value="Chromosome"/>
</dbReference>